<dbReference type="SUPFAM" id="SSF54373">
    <property type="entry name" value="FAD-linked reductases, C-terminal domain"/>
    <property type="match status" value="1"/>
</dbReference>
<feature type="domain" description="FAD dependent oxidoreductase" evidence="5">
    <location>
        <begin position="5"/>
        <end position="358"/>
    </location>
</feature>
<comment type="cofactor">
    <cofactor evidence="1">
        <name>FAD</name>
        <dbReference type="ChEBI" id="CHEBI:57692"/>
    </cofactor>
</comment>
<dbReference type="Proteomes" id="UP000295058">
    <property type="component" value="Unassembled WGS sequence"/>
</dbReference>
<accession>A0A235CFB0</accession>
<keyword evidence="4" id="KW-0560">Oxidoreductase</keyword>
<keyword evidence="3" id="KW-0274">FAD</keyword>
<proteinExistence type="predicted"/>
<evidence type="ECO:0000313" key="8">
    <source>
        <dbReference type="Proteomes" id="UP000243640"/>
    </source>
</evidence>
<organism evidence="6 8">
    <name type="scientific">Oceanimonas baumannii</name>
    <dbReference type="NCBI Taxonomy" id="129578"/>
    <lineage>
        <taxon>Bacteria</taxon>
        <taxon>Pseudomonadati</taxon>
        <taxon>Pseudomonadota</taxon>
        <taxon>Gammaproteobacteria</taxon>
        <taxon>Aeromonadales</taxon>
        <taxon>Aeromonadaceae</taxon>
        <taxon>Oceanimonas</taxon>
    </lineage>
</organism>
<dbReference type="InterPro" id="IPR006076">
    <property type="entry name" value="FAD-dep_OxRdtase"/>
</dbReference>
<protein>
    <submittedName>
        <fullName evidence="7">N-methyl-L-tryptophan oxidase</fullName>
    </submittedName>
    <submittedName>
        <fullName evidence="6">N-methyltryptophan oxidase</fullName>
    </submittedName>
</protein>
<dbReference type="EMBL" id="NQJF01000011">
    <property type="protein sequence ID" value="OYD23059.1"/>
    <property type="molecule type" value="Genomic_DNA"/>
</dbReference>
<dbReference type="EMBL" id="SODO01000009">
    <property type="protein sequence ID" value="TDW58321.1"/>
    <property type="molecule type" value="Genomic_DNA"/>
</dbReference>
<evidence type="ECO:0000256" key="4">
    <source>
        <dbReference type="ARBA" id="ARBA00023002"/>
    </source>
</evidence>
<dbReference type="AlphaFoldDB" id="A0A235CFB0"/>
<evidence type="ECO:0000313" key="6">
    <source>
        <dbReference type="EMBL" id="OYD23059.1"/>
    </source>
</evidence>
<evidence type="ECO:0000256" key="2">
    <source>
        <dbReference type="ARBA" id="ARBA00022630"/>
    </source>
</evidence>
<dbReference type="Gene3D" id="3.50.50.60">
    <property type="entry name" value="FAD/NAD(P)-binding domain"/>
    <property type="match status" value="1"/>
</dbReference>
<dbReference type="InterPro" id="IPR036188">
    <property type="entry name" value="FAD/NAD-bd_sf"/>
</dbReference>
<evidence type="ECO:0000256" key="3">
    <source>
        <dbReference type="ARBA" id="ARBA00022827"/>
    </source>
</evidence>
<dbReference type="PANTHER" id="PTHR10961:SF7">
    <property type="entry name" value="FAD DEPENDENT OXIDOREDUCTASE DOMAIN-CONTAINING PROTEIN"/>
    <property type="match status" value="1"/>
</dbReference>
<sequence>MTDADILIIGAGSVGMAAGYYAARRGARVLLIDEGSPPHALGSHHGSTRLTRTAYGEGAVYIPLLLRARTLWAELEQLSGEPLFEPCGVLNLGEADSPFLAQVERSAADYKLALETENAAGIEARWPGWRVPAGFVGGFEPDAGVLYCERALSAWHRLGAGHGACLLGGRIVTGLRAFSGGVEAELADGARLTAARVLVCAGQRVAPLMASLGLALPLQRVRKTFAWYRAESGRYGPAAFPGFSADLADAIYYGFPALNGEGLKLGRHDAGQPLAPGEPLLPFGGCAEDRAELDAFVRRFLPGVGECLEGKVCHYIRTPDEHFLLDRHPEFEQVFYASACSGHGFKFAGVLGEVFAHWMLDGEPGFDLSHFALSRFGA</sequence>
<dbReference type="OrthoDB" id="9806257at2"/>
<dbReference type="Pfam" id="PF01266">
    <property type="entry name" value="DAO"/>
    <property type="match status" value="1"/>
</dbReference>
<gene>
    <name evidence="6" type="ORF">B6S09_13395</name>
    <name evidence="7" type="ORF">LY04_02417</name>
</gene>
<evidence type="ECO:0000259" key="5">
    <source>
        <dbReference type="Pfam" id="PF01266"/>
    </source>
</evidence>
<dbReference type="GO" id="GO:0005829">
    <property type="term" value="C:cytosol"/>
    <property type="evidence" value="ECO:0007669"/>
    <property type="project" value="TreeGrafter"/>
</dbReference>
<dbReference type="GO" id="GO:0008115">
    <property type="term" value="F:sarcosine oxidase activity"/>
    <property type="evidence" value="ECO:0007669"/>
    <property type="project" value="TreeGrafter"/>
</dbReference>
<reference evidence="7 9" key="2">
    <citation type="submission" date="2019-03" db="EMBL/GenBank/DDBJ databases">
        <title>Genomic Encyclopedia of Archaeal and Bacterial Type Strains, Phase II (KMG-II): from individual species to whole genera.</title>
        <authorList>
            <person name="Goeker M."/>
        </authorList>
    </citation>
    <scope>NUCLEOTIDE SEQUENCE [LARGE SCALE GENOMIC DNA]</scope>
    <source>
        <strain evidence="7 9">DSM 15594</strain>
    </source>
</reference>
<keyword evidence="2" id="KW-0285">Flavoprotein</keyword>
<reference evidence="6 8" key="1">
    <citation type="submission" date="2017-08" db="EMBL/GenBank/DDBJ databases">
        <title>Draft Genome Sequence of the Marine Bacterium Oceanimonas baumannii ATCC 700832.</title>
        <authorList>
            <person name="Mcclelland W.D."/>
            <person name="Brennan M.A."/>
            <person name="Trachtenberg A.M."/>
            <person name="Maclea K.S."/>
        </authorList>
    </citation>
    <scope>NUCLEOTIDE SEQUENCE [LARGE SCALE GENOMIC DNA]</scope>
    <source>
        <strain evidence="6 8">ATCC 700832</strain>
    </source>
</reference>
<evidence type="ECO:0000313" key="9">
    <source>
        <dbReference type="Proteomes" id="UP000295058"/>
    </source>
</evidence>
<comment type="caution">
    <text evidence="6">The sequence shown here is derived from an EMBL/GenBank/DDBJ whole genome shotgun (WGS) entry which is preliminary data.</text>
</comment>
<evidence type="ECO:0000313" key="7">
    <source>
        <dbReference type="EMBL" id="TDW58321.1"/>
    </source>
</evidence>
<dbReference type="InterPro" id="IPR045170">
    <property type="entry name" value="MTOX"/>
</dbReference>
<dbReference type="Proteomes" id="UP000243640">
    <property type="component" value="Unassembled WGS sequence"/>
</dbReference>
<dbReference type="Gene3D" id="3.30.9.10">
    <property type="entry name" value="D-Amino Acid Oxidase, subunit A, domain 2"/>
    <property type="match status" value="1"/>
</dbReference>
<evidence type="ECO:0000256" key="1">
    <source>
        <dbReference type="ARBA" id="ARBA00001974"/>
    </source>
</evidence>
<name>A0A235CFB0_9GAMM</name>
<keyword evidence="9" id="KW-1185">Reference proteome</keyword>
<dbReference type="NCBIfam" id="NF008425">
    <property type="entry name" value="PRK11259.1"/>
    <property type="match status" value="1"/>
</dbReference>
<dbReference type="PANTHER" id="PTHR10961">
    <property type="entry name" value="PEROXISOMAL SARCOSINE OXIDASE"/>
    <property type="match status" value="1"/>
</dbReference>
<dbReference type="SUPFAM" id="SSF51905">
    <property type="entry name" value="FAD/NAD(P)-binding domain"/>
    <property type="match status" value="1"/>
</dbReference>
<dbReference type="GO" id="GO:0050660">
    <property type="term" value="F:flavin adenine dinucleotide binding"/>
    <property type="evidence" value="ECO:0007669"/>
    <property type="project" value="InterPro"/>
</dbReference>